<feature type="transmembrane region" description="Helical" evidence="11">
    <location>
        <begin position="81"/>
        <end position="103"/>
    </location>
</feature>
<feature type="transmembrane region" description="Helical" evidence="11">
    <location>
        <begin position="27"/>
        <end position="48"/>
    </location>
</feature>
<dbReference type="GeneID" id="41042059"/>
<dbReference type="PANTHER" id="PTHR33288:SF4">
    <property type="entry name" value="PHOTOSYSTEM I ASSEMBLY PROTEIN YCF4"/>
    <property type="match status" value="1"/>
</dbReference>
<reference evidence="12" key="2">
    <citation type="journal article" date="2019" name="PLoS ONE">
        <title>Plastid genome evolution in tribe Desmodieae (Fabaceae: Papilionoideae).</title>
        <authorList>
            <person name="Jin D.P."/>
            <person name="Choi I.S."/>
            <person name="Choi B.H."/>
        </authorList>
    </citation>
    <scope>NUCLEOTIDE SEQUENCE</scope>
</reference>
<evidence type="ECO:0000256" key="6">
    <source>
        <dbReference type="ARBA" id="ARBA00022692"/>
    </source>
</evidence>
<keyword evidence="6 11" id="KW-0812">Transmembrane</keyword>
<dbReference type="GO" id="GO:0009522">
    <property type="term" value="C:photosystem I"/>
    <property type="evidence" value="ECO:0007669"/>
    <property type="project" value="InterPro"/>
</dbReference>
<keyword evidence="4 11" id="KW-0602">Photosynthesis</keyword>
<keyword evidence="8 11" id="KW-0793">Thylakoid</keyword>
<accession>A0A510BVZ9</accession>
<gene>
    <name evidence="11 12" type="primary">ycf4</name>
</gene>
<sequence>MNFETQIFRSEDLLVYPIKGSRKPSNYFWAFIILLGSLGLLLVAVFSYPGMDFFFLSKEIIDFPFIPDYIDFPFIPQGATMGFYGFGGLLISFYLWCIILWNVGGGYDMFNKKEKKVRFFRWGFPGKNRHISLEIPTEDVLSIQIRVIKESLFNRTLIYYIVYMETLEHGLIPLTRIEDDLIPPQIADKAAEVARFLDVPIFY</sequence>
<keyword evidence="5 12" id="KW-0934">Plastid</keyword>
<evidence type="ECO:0000256" key="5">
    <source>
        <dbReference type="ARBA" id="ARBA00022640"/>
    </source>
</evidence>
<keyword evidence="12" id="KW-0150">Chloroplast</keyword>
<dbReference type="Pfam" id="PF02392">
    <property type="entry name" value="Ycf4"/>
    <property type="match status" value="1"/>
</dbReference>
<keyword evidence="7 11" id="KW-1133">Transmembrane helix</keyword>
<evidence type="ECO:0000256" key="4">
    <source>
        <dbReference type="ARBA" id="ARBA00022531"/>
    </source>
</evidence>
<proteinExistence type="inferred from homology"/>
<evidence type="ECO:0000256" key="10">
    <source>
        <dbReference type="ARBA" id="ARBA00046286"/>
    </source>
</evidence>
<comment type="function">
    <text evidence="1 11">Seems to be required for the assembly of the photosystem I complex.</text>
</comment>
<dbReference type="HAMAP" id="MF_00437">
    <property type="entry name" value="Ycf4"/>
    <property type="match status" value="1"/>
</dbReference>
<dbReference type="GO" id="GO:0015979">
    <property type="term" value="P:photosynthesis"/>
    <property type="evidence" value="ECO:0007669"/>
    <property type="project" value="UniProtKB-UniRule"/>
</dbReference>
<dbReference type="PANTHER" id="PTHR33288">
    <property type="match status" value="1"/>
</dbReference>
<protein>
    <recommendedName>
        <fullName evidence="3 11">Photosystem I assembly protein Ycf4</fullName>
    </recommendedName>
</protein>
<evidence type="ECO:0000256" key="8">
    <source>
        <dbReference type="ARBA" id="ARBA00023078"/>
    </source>
</evidence>
<dbReference type="RefSeq" id="YP_009680326.1">
    <property type="nucleotide sequence ID" value="NC_044105.1"/>
</dbReference>
<evidence type="ECO:0000256" key="7">
    <source>
        <dbReference type="ARBA" id="ARBA00022989"/>
    </source>
</evidence>
<geneLocation type="chloroplast" evidence="12"/>
<evidence type="ECO:0000256" key="3">
    <source>
        <dbReference type="ARBA" id="ARBA00015395"/>
    </source>
</evidence>
<evidence type="ECO:0000313" key="12">
    <source>
        <dbReference type="EMBL" id="AYA54791.1"/>
    </source>
</evidence>
<dbReference type="AlphaFoldDB" id="A0A510BVZ9"/>
<evidence type="ECO:0000256" key="2">
    <source>
        <dbReference type="ARBA" id="ARBA00008198"/>
    </source>
</evidence>
<reference evidence="12" key="1">
    <citation type="submission" date="2018-01" db="EMBL/GenBank/DDBJ databases">
        <authorList>
            <person name="Jin D.-P."/>
            <person name="Choi I.-S."/>
            <person name="Choi B.-H."/>
        </authorList>
    </citation>
    <scope>NUCLEOTIDE SEQUENCE</scope>
</reference>
<comment type="similarity">
    <text evidence="2 11">Belongs to the Ycf4 family.</text>
</comment>
<evidence type="ECO:0000256" key="9">
    <source>
        <dbReference type="ARBA" id="ARBA00023136"/>
    </source>
</evidence>
<evidence type="ECO:0000256" key="11">
    <source>
        <dbReference type="HAMAP-Rule" id="MF_00437"/>
    </source>
</evidence>
<comment type="subcellular location">
    <subcellularLocation>
        <location evidence="10">Plastid thylakoid membrane</location>
        <topology evidence="10">Multi-pass membrane protein</topology>
    </subcellularLocation>
    <subcellularLocation>
        <location evidence="11">Plastid</location>
        <location evidence="11">Chloroplast thylakoid membrane</location>
        <topology evidence="11">Multi-pass membrane protein</topology>
    </subcellularLocation>
</comment>
<organism evidence="12">
    <name type="scientific">Ohwia caudata</name>
    <dbReference type="NCBI Taxonomy" id="1603716"/>
    <lineage>
        <taxon>Eukaryota</taxon>
        <taxon>Viridiplantae</taxon>
        <taxon>Streptophyta</taxon>
        <taxon>Embryophyta</taxon>
        <taxon>Tracheophyta</taxon>
        <taxon>Spermatophyta</taxon>
        <taxon>Magnoliopsida</taxon>
        <taxon>eudicotyledons</taxon>
        <taxon>Gunneridae</taxon>
        <taxon>Pentapetalae</taxon>
        <taxon>rosids</taxon>
        <taxon>fabids</taxon>
        <taxon>Fabales</taxon>
        <taxon>Fabaceae</taxon>
        <taxon>Papilionoideae</taxon>
        <taxon>50 kb inversion clade</taxon>
        <taxon>NPAAA clade</taxon>
        <taxon>indigoferoid/millettioid clade</taxon>
        <taxon>Desmodieae</taxon>
        <taxon>Ohwia</taxon>
    </lineage>
</organism>
<keyword evidence="9 11" id="KW-0472">Membrane</keyword>
<name>A0A510BVZ9_9FABA</name>
<dbReference type="InterPro" id="IPR003359">
    <property type="entry name" value="PSI_Ycf4_assembly"/>
</dbReference>
<dbReference type="GO" id="GO:0009535">
    <property type="term" value="C:chloroplast thylakoid membrane"/>
    <property type="evidence" value="ECO:0007669"/>
    <property type="project" value="UniProtKB-SubCell"/>
</dbReference>
<dbReference type="EMBL" id="MG867572">
    <property type="protein sequence ID" value="AYA54791.1"/>
    <property type="molecule type" value="Genomic_DNA"/>
</dbReference>
<evidence type="ECO:0000256" key="1">
    <source>
        <dbReference type="ARBA" id="ARBA00002862"/>
    </source>
</evidence>